<keyword evidence="1" id="KW-0547">Nucleotide-binding</keyword>
<dbReference type="RefSeq" id="WP_100849368.1">
    <property type="nucleotide sequence ID" value="NZ_BMJF01000001.1"/>
</dbReference>
<organism evidence="4 5">
    <name type="scientific">Dickeya fangzhongdai</name>
    <dbReference type="NCBI Taxonomy" id="1778540"/>
    <lineage>
        <taxon>Bacteria</taxon>
        <taxon>Pseudomonadati</taxon>
        <taxon>Pseudomonadota</taxon>
        <taxon>Gammaproteobacteria</taxon>
        <taxon>Enterobacterales</taxon>
        <taxon>Pectobacteriaceae</taxon>
        <taxon>Dickeya</taxon>
    </lineage>
</organism>
<feature type="domain" description="ABC transporter" evidence="3">
    <location>
        <begin position="8"/>
        <end position="239"/>
    </location>
</feature>
<evidence type="ECO:0000256" key="2">
    <source>
        <dbReference type="ARBA" id="ARBA00022840"/>
    </source>
</evidence>
<gene>
    <name evidence="4" type="ORF">CVE23_09095</name>
</gene>
<dbReference type="PROSITE" id="PS50893">
    <property type="entry name" value="ABC_TRANSPORTER_2"/>
    <property type="match status" value="2"/>
</dbReference>
<dbReference type="AlphaFoldDB" id="A0A2K8QKR7"/>
<dbReference type="InterPro" id="IPR017871">
    <property type="entry name" value="ABC_transporter-like_CS"/>
</dbReference>
<feature type="domain" description="ABC transporter" evidence="3">
    <location>
        <begin position="332"/>
        <end position="561"/>
    </location>
</feature>
<dbReference type="PANTHER" id="PTHR43038:SF3">
    <property type="entry name" value="ABC TRANSPORTER G FAMILY MEMBER 20 ISOFORM X1"/>
    <property type="match status" value="1"/>
</dbReference>
<sequence>MTSDPPLIRLDALEKRFDGMTKPALAQLSAEIRAGAVTGLVGPDGAGKTTLMRMLAGLLTPSAGTIRVLGLDPIADDRQLHARLGYMPQKFGLYEDLTVMENLTLYADLRGITGDIRRATFDRLLQFTDLTRFTTRLAGKLSGGMKQKLGLACTLLGQPGVLLLDEPGVGVDPISRRELWRMVHELADDGMLILWSTSYLDEAEQCRDVLLLNEGELLYRGAPADLTQRMAGRCLLLDQPGSNHRRLLQQALRQPQVSDGVIQGRYVRLILKPQADRAALLHALKLPPDSVQDTAPRFEDAFIDLLGGGPSATSSLAAILPQLDTHRGETVIEARNLTKKFGDFAATDRVNFQVRRGEIFGLLGPNGAGKSTTFRMMCGLLTPTEGQALVLDMDLKTRSGRARQHLGYMAQKFSLYGNLTVEQNLRFFSGVYGLRGQHQQDKVDSMAQAFNFHPIFQQTPDALPLGFRQRLALACALMHEPDILFLDEPTSGVDPFTRREFWQHINGMVDKGVTVMVTTHFMDEAEYCDRIGLVYRGRLIASGTPDDLKRQAASDDAPEPTMEQAFITLVQAYDQEAGHVTTN</sequence>
<name>A0A2K8QKR7_9GAMM</name>
<evidence type="ECO:0000313" key="5">
    <source>
        <dbReference type="Proteomes" id="UP000231901"/>
    </source>
</evidence>
<dbReference type="Proteomes" id="UP000231901">
    <property type="component" value="Chromosome"/>
</dbReference>
<proteinExistence type="predicted"/>
<accession>A0A2K8QKR7</accession>
<dbReference type="GeneID" id="66564487"/>
<dbReference type="InterPro" id="IPR003593">
    <property type="entry name" value="AAA+_ATPase"/>
</dbReference>
<evidence type="ECO:0000313" key="4">
    <source>
        <dbReference type="EMBL" id="ATZ94103.1"/>
    </source>
</evidence>
<dbReference type="CDD" id="cd03230">
    <property type="entry name" value="ABC_DR_subfamily_A"/>
    <property type="match status" value="2"/>
</dbReference>
<dbReference type="GO" id="GO:0005524">
    <property type="term" value="F:ATP binding"/>
    <property type="evidence" value="ECO:0007669"/>
    <property type="project" value="UniProtKB-KW"/>
</dbReference>
<dbReference type="Pfam" id="PF00005">
    <property type="entry name" value="ABC_tran"/>
    <property type="match status" value="2"/>
</dbReference>
<dbReference type="SUPFAM" id="SSF52540">
    <property type="entry name" value="P-loop containing nucleoside triphosphate hydrolases"/>
    <property type="match status" value="2"/>
</dbReference>
<evidence type="ECO:0000259" key="3">
    <source>
        <dbReference type="PROSITE" id="PS50893"/>
    </source>
</evidence>
<dbReference type="GO" id="GO:0016887">
    <property type="term" value="F:ATP hydrolysis activity"/>
    <property type="evidence" value="ECO:0007669"/>
    <property type="project" value="InterPro"/>
</dbReference>
<reference evidence="5" key="1">
    <citation type="journal article" date="2018" name="Genome Announc.">
        <title>Complete genome sequence of a Dickeya fangzhongdai type strain causing bleeding canker of pear tree trunks.</title>
        <authorList>
            <person name="Zhao Y."/>
            <person name="Tian Y."/>
            <person name="Li X."/>
            <person name="Hu B."/>
        </authorList>
    </citation>
    <scope>NUCLEOTIDE SEQUENCE [LARGE SCALE GENOMIC DNA]</scope>
    <source>
        <strain evidence="5">DSM 101947</strain>
    </source>
</reference>
<keyword evidence="5" id="KW-1185">Reference proteome</keyword>
<dbReference type="Gene3D" id="3.40.50.300">
    <property type="entry name" value="P-loop containing nucleotide triphosphate hydrolases"/>
    <property type="match status" value="2"/>
</dbReference>
<dbReference type="PROSITE" id="PS00211">
    <property type="entry name" value="ABC_TRANSPORTER_1"/>
    <property type="match status" value="1"/>
</dbReference>
<keyword evidence="2 4" id="KW-0067">ATP-binding</keyword>
<protein>
    <submittedName>
        <fullName evidence="4">Multidrug ABC transporter ATP-binding protein</fullName>
    </submittedName>
</protein>
<evidence type="ECO:0000256" key="1">
    <source>
        <dbReference type="ARBA" id="ARBA00022741"/>
    </source>
</evidence>
<dbReference type="InterPro" id="IPR003439">
    <property type="entry name" value="ABC_transporter-like_ATP-bd"/>
</dbReference>
<dbReference type="InterPro" id="IPR027417">
    <property type="entry name" value="P-loop_NTPase"/>
</dbReference>
<dbReference type="SMART" id="SM00382">
    <property type="entry name" value="AAA"/>
    <property type="match status" value="2"/>
</dbReference>
<dbReference type="PANTHER" id="PTHR43038">
    <property type="entry name" value="ATP-BINDING CASSETTE, SUB-FAMILY H, MEMBER 1"/>
    <property type="match status" value="1"/>
</dbReference>
<dbReference type="KEGG" id="dfn:CVE23_09095"/>
<dbReference type="EMBL" id="CP025003">
    <property type="protein sequence ID" value="ATZ94103.1"/>
    <property type="molecule type" value="Genomic_DNA"/>
</dbReference>